<protein>
    <recommendedName>
        <fullName evidence="3">DUF3243 domain-containing protein</fullName>
    </recommendedName>
</protein>
<evidence type="ECO:0000313" key="1">
    <source>
        <dbReference type="EMBL" id="KEO82081.1"/>
    </source>
</evidence>
<dbReference type="Pfam" id="PF11588">
    <property type="entry name" value="DUF3243"/>
    <property type="match status" value="1"/>
</dbReference>
<dbReference type="Gene3D" id="1.10.760.20">
    <property type="entry name" value="Protein of unknown function DUF3243"/>
    <property type="match status" value="1"/>
</dbReference>
<dbReference type="InterPro" id="IPR024702">
    <property type="entry name" value="Uncharacterised_YmfJ"/>
</dbReference>
<dbReference type="PIRSF" id="PIRSF004764">
    <property type="entry name" value="YmfJ"/>
    <property type="match status" value="1"/>
</dbReference>
<evidence type="ECO:0008006" key="3">
    <source>
        <dbReference type="Google" id="ProtNLM"/>
    </source>
</evidence>
<evidence type="ECO:0000313" key="2">
    <source>
        <dbReference type="Proteomes" id="UP000027931"/>
    </source>
</evidence>
<dbReference type="eggNOG" id="ENOG50330BT">
    <property type="taxonomic scope" value="Bacteria"/>
</dbReference>
<accession>A0A074LIR0</accession>
<dbReference type="OrthoDB" id="2382009at2"/>
<sequence>MSVLSNFDQWKEFLGDRVQQAVDTGMAHEKVDQVAFRVGEYLAEKVDPKNEQERLLAEMWRVSGDEDRHALARMMVNLVTHH</sequence>
<proteinExistence type="predicted"/>
<dbReference type="AlphaFoldDB" id="A0A074LIR0"/>
<dbReference type="STRING" id="1157490.EL26_17380"/>
<comment type="caution">
    <text evidence="1">The sequence shown here is derived from an EMBL/GenBank/DDBJ whole genome shotgun (WGS) entry which is preliminary data.</text>
</comment>
<dbReference type="InterPro" id="IPR038292">
    <property type="entry name" value="YmfJ/YflH_sf"/>
</dbReference>
<reference evidence="1 2" key="1">
    <citation type="journal article" date="2013" name="Int. J. Syst. Evol. Microbiol.">
        <title>Tumebacillus flagellatus sp. nov., an alpha-amylase/pullulanase-producing bacterium isolated from cassava wastewater.</title>
        <authorList>
            <person name="Wang Q."/>
            <person name="Xie N."/>
            <person name="Qin Y."/>
            <person name="Shen N."/>
            <person name="Zhu J."/>
            <person name="Mi H."/>
            <person name="Huang R."/>
        </authorList>
    </citation>
    <scope>NUCLEOTIDE SEQUENCE [LARGE SCALE GENOMIC DNA]</scope>
    <source>
        <strain evidence="1 2">GST4</strain>
    </source>
</reference>
<organism evidence="1 2">
    <name type="scientific">Tumebacillus flagellatus</name>
    <dbReference type="NCBI Taxonomy" id="1157490"/>
    <lineage>
        <taxon>Bacteria</taxon>
        <taxon>Bacillati</taxon>
        <taxon>Bacillota</taxon>
        <taxon>Bacilli</taxon>
        <taxon>Bacillales</taxon>
        <taxon>Alicyclobacillaceae</taxon>
        <taxon>Tumebacillus</taxon>
    </lineage>
</organism>
<dbReference type="Proteomes" id="UP000027931">
    <property type="component" value="Unassembled WGS sequence"/>
</dbReference>
<name>A0A074LIR0_9BACL</name>
<dbReference type="EMBL" id="JMIR01000028">
    <property type="protein sequence ID" value="KEO82081.1"/>
    <property type="molecule type" value="Genomic_DNA"/>
</dbReference>
<keyword evidence="2" id="KW-1185">Reference proteome</keyword>
<dbReference type="InterPro" id="IPR021637">
    <property type="entry name" value="DUF3243"/>
</dbReference>
<gene>
    <name evidence="1" type="ORF">EL26_17380</name>
</gene>
<dbReference type="RefSeq" id="WP_038091369.1">
    <property type="nucleotide sequence ID" value="NZ_JMIR01000028.1"/>
</dbReference>